<dbReference type="InterPro" id="IPR018490">
    <property type="entry name" value="cNMP-bd_dom_sf"/>
</dbReference>
<dbReference type="Gene3D" id="1.20.5.110">
    <property type="match status" value="1"/>
</dbReference>
<sequence length="421" mass="45596">MSSDQGGQTRSAAARARRPQPRTDWERRRRRAYFLLESDGSPDPGAIAVRYGLIAVVVVNVLVALAATDDRLRDGFGPVLLWVELVTLVIFAVEYAARVWSCVEHPRYRGMRKWKARLRYAVTPAALVDAFVILPLAAAPFVALDLTSFVFLRIVRLLKLFRYSGGMAALAEAIFAERRALIACAVILVTVVLLSATSITYAERAGQPDDFGSVLKSLWWAIVTITTVGYGDSVPETPLGRAIAVITMVVGFAFIALPTAILSSSFAEVIRRRDFTITWGMIGRVPAFAGLDAATIVRIMPRLVARSFNSGDIVVHSHETPADLFIVVFGTLEAPALPPEPADAPTEEGDGPAAPADEPPVLLGEGDMFGGPLSLERYGTDGPLVATVPTRVLILPEDDLMLISRRRPDVYSKLIGEAATD</sequence>
<keyword evidence="9" id="KW-0406">Ion transport</keyword>
<keyword evidence="16" id="KW-1185">Reference proteome</keyword>
<dbReference type="SUPFAM" id="SSF81324">
    <property type="entry name" value="Voltage-gated potassium channels"/>
    <property type="match status" value="1"/>
</dbReference>
<evidence type="ECO:0000313" key="16">
    <source>
        <dbReference type="Proteomes" id="UP001229244"/>
    </source>
</evidence>
<dbReference type="EMBL" id="JAUSUL010000005">
    <property type="protein sequence ID" value="MDQ0317516.1"/>
    <property type="molecule type" value="Genomic_DNA"/>
</dbReference>
<feature type="transmembrane region" description="Helical" evidence="13">
    <location>
        <begin position="243"/>
        <end position="263"/>
    </location>
</feature>
<evidence type="ECO:0000256" key="3">
    <source>
        <dbReference type="ARBA" id="ARBA00022538"/>
    </source>
</evidence>
<dbReference type="AlphaFoldDB" id="A0AAE4ATQ1"/>
<keyword evidence="3" id="KW-0633">Potassium transport</keyword>
<feature type="transmembrane region" description="Helical" evidence="13">
    <location>
        <begin position="180"/>
        <end position="202"/>
    </location>
</feature>
<dbReference type="RefSeq" id="WP_306887437.1">
    <property type="nucleotide sequence ID" value="NZ_JAUSUL010000005.1"/>
</dbReference>
<dbReference type="Proteomes" id="UP001229244">
    <property type="component" value="Unassembled WGS sequence"/>
</dbReference>
<accession>A0AAE4ATQ1</accession>
<dbReference type="InterPro" id="IPR014710">
    <property type="entry name" value="RmlC-like_jellyroll"/>
</dbReference>
<feature type="transmembrane region" description="Helical" evidence="13">
    <location>
        <begin position="118"/>
        <end position="143"/>
    </location>
</feature>
<comment type="subcellular location">
    <subcellularLocation>
        <location evidence="1">Membrane</location>
        <topology evidence="1">Multi-pass membrane protein</topology>
    </subcellularLocation>
</comment>
<keyword evidence="11 15" id="KW-0407">Ion channel</keyword>
<keyword evidence="8 13" id="KW-1133">Transmembrane helix</keyword>
<evidence type="ECO:0000256" key="2">
    <source>
        <dbReference type="ARBA" id="ARBA00022448"/>
    </source>
</evidence>
<dbReference type="InterPro" id="IPR027359">
    <property type="entry name" value="Volt_channel_dom_sf"/>
</dbReference>
<dbReference type="Pfam" id="PF00520">
    <property type="entry name" value="Ion_trans"/>
    <property type="match status" value="1"/>
</dbReference>
<keyword evidence="5" id="KW-0631">Potassium channel</keyword>
<evidence type="ECO:0000256" key="10">
    <source>
        <dbReference type="ARBA" id="ARBA00023136"/>
    </source>
</evidence>
<keyword evidence="2" id="KW-0813">Transport</keyword>
<dbReference type="GO" id="GO:0001508">
    <property type="term" value="P:action potential"/>
    <property type="evidence" value="ECO:0007669"/>
    <property type="project" value="TreeGrafter"/>
</dbReference>
<feature type="domain" description="Cyclic nucleotide-binding" evidence="14">
    <location>
        <begin position="287"/>
        <end position="388"/>
    </location>
</feature>
<protein>
    <submittedName>
        <fullName evidence="15">Voltage-gated potassium channel</fullName>
    </submittedName>
</protein>
<evidence type="ECO:0000256" key="5">
    <source>
        <dbReference type="ARBA" id="ARBA00022826"/>
    </source>
</evidence>
<feature type="region of interest" description="Disordered" evidence="12">
    <location>
        <begin position="1"/>
        <end position="24"/>
    </location>
</feature>
<keyword evidence="7" id="KW-0630">Potassium</keyword>
<evidence type="ECO:0000256" key="1">
    <source>
        <dbReference type="ARBA" id="ARBA00004141"/>
    </source>
</evidence>
<dbReference type="Gene3D" id="2.60.120.10">
    <property type="entry name" value="Jelly Rolls"/>
    <property type="match status" value="1"/>
</dbReference>
<dbReference type="PROSITE" id="PS50042">
    <property type="entry name" value="CNMP_BINDING_3"/>
    <property type="match status" value="1"/>
</dbReference>
<evidence type="ECO:0000256" key="12">
    <source>
        <dbReference type="SAM" id="MobiDB-lite"/>
    </source>
</evidence>
<evidence type="ECO:0000256" key="11">
    <source>
        <dbReference type="ARBA" id="ARBA00023303"/>
    </source>
</evidence>
<name>A0AAE4ATQ1_9HYPH</name>
<dbReference type="PANTHER" id="PTHR11537">
    <property type="entry name" value="VOLTAGE-GATED POTASSIUM CHANNEL"/>
    <property type="match status" value="1"/>
</dbReference>
<dbReference type="SUPFAM" id="SSF51206">
    <property type="entry name" value="cAMP-binding domain-like"/>
    <property type="match status" value="1"/>
</dbReference>
<dbReference type="PRINTS" id="PR00169">
    <property type="entry name" value="KCHANNEL"/>
</dbReference>
<feature type="region of interest" description="Disordered" evidence="12">
    <location>
        <begin position="337"/>
        <end position="362"/>
    </location>
</feature>
<evidence type="ECO:0000256" key="7">
    <source>
        <dbReference type="ARBA" id="ARBA00022958"/>
    </source>
</evidence>
<dbReference type="PANTHER" id="PTHR11537:SF254">
    <property type="entry name" value="POTASSIUM VOLTAGE-GATED CHANNEL PROTEIN SHAB"/>
    <property type="match status" value="1"/>
</dbReference>
<evidence type="ECO:0000256" key="9">
    <source>
        <dbReference type="ARBA" id="ARBA00023065"/>
    </source>
</evidence>
<feature type="transmembrane region" description="Helical" evidence="13">
    <location>
        <begin position="48"/>
        <end position="67"/>
    </location>
</feature>
<keyword evidence="10 13" id="KW-0472">Membrane</keyword>
<organism evidence="15 16">
    <name type="scientific">Amorphus orientalis</name>
    <dbReference type="NCBI Taxonomy" id="649198"/>
    <lineage>
        <taxon>Bacteria</taxon>
        <taxon>Pseudomonadati</taxon>
        <taxon>Pseudomonadota</taxon>
        <taxon>Alphaproteobacteria</taxon>
        <taxon>Hyphomicrobiales</taxon>
        <taxon>Amorphaceae</taxon>
        <taxon>Amorphus</taxon>
    </lineage>
</organism>
<comment type="caution">
    <text evidence="15">The sequence shown here is derived from an EMBL/GenBank/DDBJ whole genome shotgun (WGS) entry which is preliminary data.</text>
</comment>
<evidence type="ECO:0000313" key="15">
    <source>
        <dbReference type="EMBL" id="MDQ0317516.1"/>
    </source>
</evidence>
<evidence type="ECO:0000256" key="4">
    <source>
        <dbReference type="ARBA" id="ARBA00022692"/>
    </source>
</evidence>
<dbReference type="Gene3D" id="1.10.287.70">
    <property type="match status" value="1"/>
</dbReference>
<gene>
    <name evidence="15" type="ORF">J2S73_004000</name>
</gene>
<dbReference type="InterPro" id="IPR000595">
    <property type="entry name" value="cNMP-bd_dom"/>
</dbReference>
<proteinExistence type="predicted"/>
<evidence type="ECO:0000256" key="8">
    <source>
        <dbReference type="ARBA" id="ARBA00022989"/>
    </source>
</evidence>
<dbReference type="Gene3D" id="1.20.120.350">
    <property type="entry name" value="Voltage-gated potassium channels. Chain C"/>
    <property type="match status" value="1"/>
</dbReference>
<feature type="transmembrane region" description="Helical" evidence="13">
    <location>
        <begin position="79"/>
        <end position="97"/>
    </location>
</feature>
<dbReference type="CDD" id="cd00038">
    <property type="entry name" value="CAP_ED"/>
    <property type="match status" value="1"/>
</dbReference>
<dbReference type="InterPro" id="IPR005821">
    <property type="entry name" value="Ion_trans_dom"/>
</dbReference>
<keyword evidence="4 13" id="KW-0812">Transmembrane</keyword>
<dbReference type="GO" id="GO:0008076">
    <property type="term" value="C:voltage-gated potassium channel complex"/>
    <property type="evidence" value="ECO:0007669"/>
    <property type="project" value="InterPro"/>
</dbReference>
<reference evidence="15" key="1">
    <citation type="submission" date="2023-07" db="EMBL/GenBank/DDBJ databases">
        <title>Genomic Encyclopedia of Type Strains, Phase IV (KMG-IV): sequencing the most valuable type-strain genomes for metagenomic binning, comparative biology and taxonomic classification.</title>
        <authorList>
            <person name="Goeker M."/>
        </authorList>
    </citation>
    <scope>NUCLEOTIDE SEQUENCE</scope>
    <source>
        <strain evidence="15">DSM 21202</strain>
    </source>
</reference>
<dbReference type="GO" id="GO:0005249">
    <property type="term" value="F:voltage-gated potassium channel activity"/>
    <property type="evidence" value="ECO:0007669"/>
    <property type="project" value="InterPro"/>
</dbReference>
<dbReference type="InterPro" id="IPR028325">
    <property type="entry name" value="VG_K_chnl"/>
</dbReference>
<keyword evidence="6" id="KW-0851">Voltage-gated channel</keyword>
<feature type="compositionally biased region" description="Low complexity" evidence="12">
    <location>
        <begin position="351"/>
        <end position="360"/>
    </location>
</feature>
<evidence type="ECO:0000256" key="13">
    <source>
        <dbReference type="SAM" id="Phobius"/>
    </source>
</evidence>
<evidence type="ECO:0000256" key="6">
    <source>
        <dbReference type="ARBA" id="ARBA00022882"/>
    </source>
</evidence>
<evidence type="ECO:0000259" key="14">
    <source>
        <dbReference type="PROSITE" id="PS50042"/>
    </source>
</evidence>